<sequence>MDSVIGQIVSMGYDQELAQKCFNATKSTDLNTNIEWIEKHLEQEAIKESLKGTEEGQQQQHQEQKPAEEKPNEESKENNAEGEQQKWGPISHLVDPLMVAQLQDMGFSKNVSEKAIFMTQDQKTLEAALAWTEKHQGDADYEEQLLMQITDETNKPKLSEAEARQKARELQNKLREERKKREAQEELDKEKRRIMSGKSMGDAQREIQELKKRQEALQLKQQREQDAIDKQRMLEQLQRDREERFGKKFAGSKPTEQQAKEPTPFEKFQVGIKQVKTAHPRNIFLDKAQVCLKTIQIYIQNIVNNPTEEKFRKINLENKAYQTRVGECFGAKETLLYLGFVEEGTFLANHNPNFEILKQALTFLDKEISTS</sequence>
<dbReference type="InterPro" id="IPR036339">
    <property type="entry name" value="PUB-like_dom_sf"/>
</dbReference>
<dbReference type="AlphaFoldDB" id="I7MCQ5"/>
<dbReference type="STRING" id="312017.I7MCQ5"/>
<feature type="compositionally biased region" description="Basic and acidic residues" evidence="1">
    <location>
        <begin position="62"/>
        <end position="79"/>
    </location>
</feature>
<dbReference type="Pfam" id="PF09409">
    <property type="entry name" value="PUB"/>
    <property type="match status" value="1"/>
</dbReference>
<proteinExistence type="predicted"/>
<dbReference type="eggNOG" id="KOG2699">
    <property type="taxonomic scope" value="Eukaryota"/>
</dbReference>
<evidence type="ECO:0000259" key="3">
    <source>
        <dbReference type="Pfam" id="PF22562"/>
    </source>
</evidence>
<dbReference type="Gene3D" id="1.10.8.10">
    <property type="entry name" value="DNA helicase RuvA subunit, C-terminal domain"/>
    <property type="match status" value="2"/>
</dbReference>
<dbReference type="Gene3D" id="1.20.58.2190">
    <property type="match status" value="1"/>
</dbReference>
<feature type="region of interest" description="Disordered" evidence="1">
    <location>
        <begin position="245"/>
        <end position="264"/>
    </location>
</feature>
<dbReference type="Proteomes" id="UP000009168">
    <property type="component" value="Unassembled WGS sequence"/>
</dbReference>
<organism evidence="4 5">
    <name type="scientific">Tetrahymena thermophila (strain SB210)</name>
    <dbReference type="NCBI Taxonomy" id="312017"/>
    <lineage>
        <taxon>Eukaryota</taxon>
        <taxon>Sar</taxon>
        <taxon>Alveolata</taxon>
        <taxon>Ciliophora</taxon>
        <taxon>Intramacronucleata</taxon>
        <taxon>Oligohymenophorea</taxon>
        <taxon>Hymenostomatida</taxon>
        <taxon>Tetrahymenina</taxon>
        <taxon>Tetrahymenidae</taxon>
        <taxon>Tetrahymena</taxon>
    </lineage>
</organism>
<dbReference type="OrthoDB" id="336240at2759"/>
<reference evidence="5" key="1">
    <citation type="journal article" date="2006" name="PLoS Biol.">
        <title>Macronuclear genome sequence of the ciliate Tetrahymena thermophila, a model eukaryote.</title>
        <authorList>
            <person name="Eisen J.A."/>
            <person name="Coyne R.S."/>
            <person name="Wu M."/>
            <person name="Wu D."/>
            <person name="Thiagarajan M."/>
            <person name="Wortman J.R."/>
            <person name="Badger J.H."/>
            <person name="Ren Q."/>
            <person name="Amedeo P."/>
            <person name="Jones K.M."/>
            <person name="Tallon L.J."/>
            <person name="Delcher A.L."/>
            <person name="Salzberg S.L."/>
            <person name="Silva J.C."/>
            <person name="Haas B.J."/>
            <person name="Majoros W.H."/>
            <person name="Farzad M."/>
            <person name="Carlton J.M."/>
            <person name="Smith R.K. Jr."/>
            <person name="Garg J."/>
            <person name="Pearlman R.E."/>
            <person name="Karrer K.M."/>
            <person name="Sun L."/>
            <person name="Manning G."/>
            <person name="Elde N.C."/>
            <person name="Turkewitz A.P."/>
            <person name="Asai D.J."/>
            <person name="Wilkes D.E."/>
            <person name="Wang Y."/>
            <person name="Cai H."/>
            <person name="Collins K."/>
            <person name="Stewart B.A."/>
            <person name="Lee S.R."/>
            <person name="Wilamowska K."/>
            <person name="Weinberg Z."/>
            <person name="Ruzzo W.L."/>
            <person name="Wloga D."/>
            <person name="Gaertig J."/>
            <person name="Frankel J."/>
            <person name="Tsao C.-C."/>
            <person name="Gorovsky M.A."/>
            <person name="Keeling P.J."/>
            <person name="Waller R.F."/>
            <person name="Patron N.J."/>
            <person name="Cherry J.M."/>
            <person name="Stover N.A."/>
            <person name="Krieger C.J."/>
            <person name="del Toro C."/>
            <person name="Ryder H.F."/>
            <person name="Williamson S.C."/>
            <person name="Barbeau R.A."/>
            <person name="Hamilton E.P."/>
            <person name="Orias E."/>
        </authorList>
    </citation>
    <scope>NUCLEOTIDE SEQUENCE [LARGE SCALE GENOMIC DNA]</scope>
    <source>
        <strain evidence="5">SB210</strain>
    </source>
</reference>
<dbReference type="RefSeq" id="XP_001032295.3">
    <property type="nucleotide sequence ID" value="XM_001032295.4"/>
</dbReference>
<evidence type="ECO:0000259" key="2">
    <source>
        <dbReference type="Pfam" id="PF09409"/>
    </source>
</evidence>
<dbReference type="InterPro" id="IPR018997">
    <property type="entry name" value="PUB_domain"/>
</dbReference>
<evidence type="ECO:0000256" key="1">
    <source>
        <dbReference type="SAM" id="MobiDB-lite"/>
    </source>
</evidence>
<feature type="compositionally biased region" description="Basic and acidic residues" evidence="1">
    <location>
        <begin position="153"/>
        <end position="193"/>
    </location>
</feature>
<dbReference type="GeneID" id="7841639"/>
<protein>
    <submittedName>
        <fullName evidence="4">Ubiquitin-associated domain protein, putative</fullName>
    </submittedName>
</protein>
<evidence type="ECO:0000313" key="4">
    <source>
        <dbReference type="EMBL" id="EAR84632.3"/>
    </source>
</evidence>
<dbReference type="OMA" id="CANAKDH"/>
<keyword evidence="5" id="KW-1185">Reference proteome</keyword>
<dbReference type="EMBL" id="GG662698">
    <property type="protein sequence ID" value="EAR84632.3"/>
    <property type="molecule type" value="Genomic_DNA"/>
</dbReference>
<dbReference type="SMART" id="SM00580">
    <property type="entry name" value="PUG"/>
    <property type="match status" value="1"/>
</dbReference>
<dbReference type="InterPro" id="IPR009060">
    <property type="entry name" value="UBA-like_sf"/>
</dbReference>
<feature type="domain" description="UBA" evidence="3">
    <location>
        <begin position="95"/>
        <end position="142"/>
    </location>
</feature>
<feature type="domain" description="PUB" evidence="2">
    <location>
        <begin position="286"/>
        <end position="357"/>
    </location>
</feature>
<dbReference type="KEGG" id="tet:TTHERM_00649010"/>
<gene>
    <name evidence="4" type="ORF">TTHERM_00649010</name>
</gene>
<feature type="region of interest" description="Disordered" evidence="1">
    <location>
        <begin position="45"/>
        <end position="89"/>
    </location>
</feature>
<dbReference type="CDD" id="cd09212">
    <property type="entry name" value="PUB"/>
    <property type="match status" value="1"/>
</dbReference>
<feature type="region of interest" description="Disordered" evidence="1">
    <location>
        <begin position="153"/>
        <end position="206"/>
    </location>
</feature>
<name>I7MCQ5_TETTS</name>
<dbReference type="Pfam" id="PF22562">
    <property type="entry name" value="UBA_7"/>
    <property type="match status" value="1"/>
</dbReference>
<accession>I7MCQ5</accession>
<dbReference type="PANTHER" id="PTHR46713">
    <property type="entry name" value="F13M7.16 PROTEIN"/>
    <property type="match status" value="1"/>
</dbReference>
<dbReference type="CDD" id="cd14295">
    <property type="entry name" value="UBA1_atUBP14"/>
    <property type="match status" value="1"/>
</dbReference>
<dbReference type="HOGENOM" id="CLU_747002_0_0_1"/>
<dbReference type="InterPro" id="IPR015940">
    <property type="entry name" value="UBA"/>
</dbReference>
<dbReference type="PANTHER" id="PTHR46713:SF1">
    <property type="entry name" value="F13M7.16 PROTEIN"/>
    <property type="match status" value="1"/>
</dbReference>
<dbReference type="SUPFAM" id="SSF46934">
    <property type="entry name" value="UBA-like"/>
    <property type="match status" value="2"/>
</dbReference>
<dbReference type="SUPFAM" id="SSF143503">
    <property type="entry name" value="PUG domain-like"/>
    <property type="match status" value="1"/>
</dbReference>
<feature type="compositionally biased region" description="Basic and acidic residues" evidence="1">
    <location>
        <begin position="45"/>
        <end position="54"/>
    </location>
</feature>
<evidence type="ECO:0000313" key="5">
    <source>
        <dbReference type="Proteomes" id="UP000009168"/>
    </source>
</evidence>
<dbReference type="InParanoid" id="I7MCQ5"/>